<accession>A0AB34PP13</accession>
<feature type="compositionally biased region" description="Low complexity" evidence="1">
    <location>
        <begin position="237"/>
        <end position="258"/>
    </location>
</feature>
<dbReference type="EMBL" id="AJIX01000028">
    <property type="protein sequence ID" value="KGR08474.1"/>
    <property type="molecule type" value="Genomic_DNA"/>
</dbReference>
<feature type="region of interest" description="Disordered" evidence="1">
    <location>
        <begin position="286"/>
        <end position="341"/>
    </location>
</feature>
<feature type="compositionally biased region" description="Low complexity" evidence="1">
    <location>
        <begin position="299"/>
        <end position="341"/>
    </location>
</feature>
<feature type="region of interest" description="Disordered" evidence="1">
    <location>
        <begin position="1"/>
        <end position="58"/>
    </location>
</feature>
<feature type="compositionally biased region" description="Polar residues" evidence="1">
    <location>
        <begin position="24"/>
        <end position="58"/>
    </location>
</feature>
<gene>
    <name evidence="2" type="ORF">MG3_04030</name>
</gene>
<reference evidence="2 3" key="1">
    <citation type="submission" date="2013-12" db="EMBL/GenBank/DDBJ databases">
        <title>The Genome Sequence of Candida albicans P78048.</title>
        <authorList>
            <consortium name="The Broad Institute Genome Sequencing Platform"/>
            <consortium name="The Broad Institute Genome Sequencing Center for Infectious Disease"/>
            <person name="Cuomo C."/>
            <person name="Bennett R."/>
            <person name="Hirakawa M."/>
            <person name="Noverr M."/>
            <person name="Mitchell A."/>
            <person name="Young S.K."/>
            <person name="Zeng Q."/>
            <person name="Gargeya S."/>
            <person name="Fitzgerald M."/>
            <person name="Abouelleil A."/>
            <person name="Alvarado L."/>
            <person name="Berlin A.M."/>
            <person name="Chapman S.B."/>
            <person name="Dewar J."/>
            <person name="Goldberg J."/>
            <person name="Griggs A."/>
            <person name="Gujja S."/>
            <person name="Hansen M."/>
            <person name="Howarth C."/>
            <person name="Imamovic A."/>
            <person name="Larimer J."/>
            <person name="McCowan C."/>
            <person name="Murphy C."/>
            <person name="Pearson M."/>
            <person name="Priest M."/>
            <person name="Roberts A."/>
            <person name="Saif S."/>
            <person name="Shea T."/>
            <person name="Sykes S."/>
            <person name="Wortman J."/>
            <person name="Nusbaum C."/>
            <person name="Birren B."/>
        </authorList>
    </citation>
    <scope>NUCLEOTIDE SEQUENCE [LARGE SCALE GENOMIC DNA]</scope>
    <source>
        <strain evidence="2 3">P78048</strain>
    </source>
</reference>
<evidence type="ECO:0000313" key="2">
    <source>
        <dbReference type="EMBL" id="KGR08474.1"/>
    </source>
</evidence>
<sequence>MPPKQPSRSRSRSRSRVQELILNPISNENETTTSNSVPSNAPESRPNSTTNNNAPIGENNKQQLTKVANFANNPHRIKLSNADIKIIMFFIIQIRPFKYLGNSGVTQANKWEEIRHKFMEYKRNSHETNFIVPTVRTLQRQLATAIKKAVCRRDSQRRNGVRTIQYHEIPDSLTEIKEDTHYSYNNISMDSTFAELETAVYELQELSNKIKYLKIQSNNFVAATINTAPAPEEEQDPAPIERQAQQQQQQPVEQQQQPVNPPPVQENSTTTTSTFYPSIRNMIHLNSDEEPNSNLTARTPATSTPTPSTSTATTTATTATTSNNHIPVITSPVPSSSSRPIPNTAANQTVVDTFYTNQLHQTITDQLISFRQELTSNNEILVERNRQGAALGDLLDQRIKKLETTLIKTNNQFKKKFEKLTTDHFNKINSITNEFLLEQKDLTRQIKQLFNQDPQNNENLQSRITKIEELYESLLNKRKSS</sequence>
<protein>
    <submittedName>
        <fullName evidence="2">Uncharacterized protein</fullName>
    </submittedName>
</protein>
<organism evidence="2 3">
    <name type="scientific">Candida albicans P78048</name>
    <dbReference type="NCBI Taxonomy" id="1094989"/>
    <lineage>
        <taxon>Eukaryota</taxon>
        <taxon>Fungi</taxon>
        <taxon>Dikarya</taxon>
        <taxon>Ascomycota</taxon>
        <taxon>Saccharomycotina</taxon>
        <taxon>Pichiomycetes</taxon>
        <taxon>Debaryomycetaceae</taxon>
        <taxon>Candida/Lodderomyces clade</taxon>
        <taxon>Candida</taxon>
    </lineage>
</organism>
<proteinExistence type="predicted"/>
<dbReference type="Proteomes" id="UP000030161">
    <property type="component" value="Unassembled WGS sequence"/>
</dbReference>
<feature type="region of interest" description="Disordered" evidence="1">
    <location>
        <begin position="230"/>
        <end position="272"/>
    </location>
</feature>
<evidence type="ECO:0000313" key="3">
    <source>
        <dbReference type="Proteomes" id="UP000030161"/>
    </source>
</evidence>
<name>A0AB34PP13_CANAX</name>
<dbReference type="AlphaFoldDB" id="A0AB34PP13"/>
<evidence type="ECO:0000256" key="1">
    <source>
        <dbReference type="SAM" id="MobiDB-lite"/>
    </source>
</evidence>
<comment type="caution">
    <text evidence="2">The sequence shown here is derived from an EMBL/GenBank/DDBJ whole genome shotgun (WGS) entry which is preliminary data.</text>
</comment>